<evidence type="ECO:0000313" key="2">
    <source>
        <dbReference type="Proteomes" id="UP000286246"/>
    </source>
</evidence>
<gene>
    <name evidence="1" type="ORF">DFQ12_4348</name>
</gene>
<evidence type="ECO:0000313" key="1">
    <source>
        <dbReference type="EMBL" id="RKE47184.1"/>
    </source>
</evidence>
<protein>
    <submittedName>
        <fullName evidence="1">Uncharacterized protein</fullName>
    </submittedName>
</protein>
<dbReference type="AlphaFoldDB" id="A0A420ARR9"/>
<sequence>MRIREQDISSLVAYLEQRQQDGRYLLSFDTSATYLNIEGVRA</sequence>
<name>A0A420ARR9_SPHD1</name>
<organism evidence="1 2">
    <name type="scientific">Sphingobacterium detergens</name>
    <dbReference type="NCBI Taxonomy" id="1145106"/>
    <lineage>
        <taxon>Bacteria</taxon>
        <taxon>Pseudomonadati</taxon>
        <taxon>Bacteroidota</taxon>
        <taxon>Sphingobacteriia</taxon>
        <taxon>Sphingobacteriales</taxon>
        <taxon>Sphingobacteriaceae</taxon>
        <taxon>Sphingobacterium</taxon>
    </lineage>
</organism>
<dbReference type="RefSeq" id="WP_279634418.1">
    <property type="nucleotide sequence ID" value="NZ_RAPY01000004.1"/>
</dbReference>
<accession>A0A420ARR9</accession>
<proteinExistence type="predicted"/>
<keyword evidence="2" id="KW-1185">Reference proteome</keyword>
<dbReference type="EMBL" id="RAPY01000004">
    <property type="protein sequence ID" value="RKE47184.1"/>
    <property type="molecule type" value="Genomic_DNA"/>
</dbReference>
<dbReference type="Proteomes" id="UP000286246">
    <property type="component" value="Unassembled WGS sequence"/>
</dbReference>
<comment type="caution">
    <text evidence="1">The sequence shown here is derived from an EMBL/GenBank/DDBJ whole genome shotgun (WGS) entry which is preliminary data.</text>
</comment>
<reference evidence="1 2" key="1">
    <citation type="submission" date="2018-09" db="EMBL/GenBank/DDBJ databases">
        <title>Genomic Encyclopedia of Type Strains, Phase III (KMG-III): the genomes of soil and plant-associated and newly described type strains.</title>
        <authorList>
            <person name="Whitman W."/>
        </authorList>
    </citation>
    <scope>NUCLEOTIDE SEQUENCE [LARGE SCALE GENOMIC DNA]</scope>
    <source>
        <strain evidence="1 2">CECT 7938</strain>
    </source>
</reference>